<evidence type="ECO:0000256" key="1">
    <source>
        <dbReference type="ARBA" id="ARBA00022428"/>
    </source>
</evidence>
<dbReference type="UniPathway" id="UPA00079">
    <property type="reaction ID" value="UER00169"/>
</dbReference>
<feature type="binding site" evidence="5">
    <location>
        <begin position="119"/>
        <end position="120"/>
    </location>
    <ligand>
        <name>S-adenosyl-L-methionine</name>
        <dbReference type="ChEBI" id="CHEBI:59789"/>
    </ligand>
</feature>
<dbReference type="HAMAP" id="MF_01813">
    <property type="entry name" value="MenG_UbiE_methyltr"/>
    <property type="match status" value="1"/>
</dbReference>
<evidence type="ECO:0000313" key="6">
    <source>
        <dbReference type="EMBL" id="QNI35177.1"/>
    </source>
</evidence>
<gene>
    <name evidence="5" type="primary">menG</name>
    <name evidence="6" type="ORF">H7849_24540</name>
</gene>
<protein>
    <recommendedName>
        <fullName evidence="5">Demethylmenaquinone methyltransferase</fullName>
        <ecNumber evidence="5">2.1.1.163</ecNumber>
    </recommendedName>
</protein>
<reference evidence="6 7" key="1">
    <citation type="submission" date="2020-08" db="EMBL/GenBank/DDBJ databases">
        <title>Edaphobacter telluris sp. nov. and Acidobacterium dinghuensis sp. nov., two acidobacteria isolated from forest soil.</title>
        <authorList>
            <person name="Fu J."/>
            <person name="Qiu L."/>
        </authorList>
    </citation>
    <scope>NUCLEOTIDE SEQUENCE [LARGE SCALE GENOMIC DNA]</scope>
    <source>
        <strain evidence="6">4Y35</strain>
    </source>
</reference>
<dbReference type="Gene3D" id="3.40.50.150">
    <property type="entry name" value="Vaccinia Virus protein VP39"/>
    <property type="match status" value="1"/>
</dbReference>
<dbReference type="Proteomes" id="UP000515312">
    <property type="component" value="Chromosome"/>
</dbReference>
<comment type="catalytic activity">
    <reaction evidence="5">
        <text>a 2-demethylmenaquinol + S-adenosyl-L-methionine = a menaquinol + S-adenosyl-L-homocysteine + H(+)</text>
        <dbReference type="Rhea" id="RHEA:42640"/>
        <dbReference type="Rhea" id="RHEA-COMP:9539"/>
        <dbReference type="Rhea" id="RHEA-COMP:9563"/>
        <dbReference type="ChEBI" id="CHEBI:15378"/>
        <dbReference type="ChEBI" id="CHEBI:18151"/>
        <dbReference type="ChEBI" id="CHEBI:55437"/>
        <dbReference type="ChEBI" id="CHEBI:57856"/>
        <dbReference type="ChEBI" id="CHEBI:59789"/>
        <dbReference type="EC" id="2.1.1.163"/>
    </reaction>
</comment>
<name>A0A7G8BRK7_9BACT</name>
<dbReference type="SUPFAM" id="SSF53335">
    <property type="entry name" value="S-adenosyl-L-methionine-dependent methyltransferases"/>
    <property type="match status" value="1"/>
</dbReference>
<keyword evidence="2 5" id="KW-0489">Methyltransferase</keyword>
<dbReference type="GO" id="GO:0009234">
    <property type="term" value="P:menaquinone biosynthetic process"/>
    <property type="evidence" value="ECO:0007669"/>
    <property type="project" value="UniProtKB-UniRule"/>
</dbReference>
<evidence type="ECO:0000256" key="3">
    <source>
        <dbReference type="ARBA" id="ARBA00022679"/>
    </source>
</evidence>
<dbReference type="CDD" id="cd02440">
    <property type="entry name" value="AdoMet_MTases"/>
    <property type="match status" value="1"/>
</dbReference>
<evidence type="ECO:0000313" key="7">
    <source>
        <dbReference type="Proteomes" id="UP000515312"/>
    </source>
</evidence>
<feature type="binding site" evidence="5">
    <location>
        <position position="95"/>
    </location>
    <ligand>
        <name>S-adenosyl-L-methionine</name>
        <dbReference type="ChEBI" id="CHEBI:59789"/>
    </ligand>
</feature>
<keyword evidence="7" id="KW-1185">Reference proteome</keyword>
<dbReference type="InterPro" id="IPR004033">
    <property type="entry name" value="UbiE/COQ5_MeTrFase"/>
</dbReference>
<keyword evidence="4 5" id="KW-0949">S-adenosyl-L-methionine</keyword>
<feature type="binding site" evidence="5">
    <location>
        <position position="73"/>
    </location>
    <ligand>
        <name>S-adenosyl-L-methionine</name>
        <dbReference type="ChEBI" id="CHEBI:59789"/>
    </ligand>
</feature>
<dbReference type="PANTHER" id="PTHR43591">
    <property type="entry name" value="METHYLTRANSFERASE"/>
    <property type="match status" value="1"/>
</dbReference>
<sequence>MLTQGAQPAGTSDEQSAARAVREMFDSIAPRYDLLNHVLSMNVDRLWWWRTARKFRDVLSNPDATILDICCGTGDMTMALLRHRLANSRPVLAADFAHQMLVRGRAKFVGQNAAAIEADALQLPLANNSVNLITTAFGFRNLANYCAGLAEFHRVLRPGGLVGILDFSEPDGLFGKLYAFYFRRVLPAIGSRISGTAGPYAYLPASVHKFPPPHEMLDEMRGIGFTNVSWQPYSFGIAGLYRGMKA</sequence>
<accession>A0A7G8BRK7</accession>
<dbReference type="GO" id="GO:0032259">
    <property type="term" value="P:methylation"/>
    <property type="evidence" value="ECO:0007669"/>
    <property type="project" value="UniProtKB-KW"/>
</dbReference>
<comment type="function">
    <text evidence="5">Methyltransferase required for the conversion of demethylmenaquinol (DMKH2) to menaquinol (MKH2).</text>
</comment>
<comment type="pathway">
    <text evidence="5">Quinol/quinone metabolism; menaquinone biosynthesis; menaquinol from 1,4-dihydroxy-2-naphthoate: step 2/2.</text>
</comment>
<evidence type="ECO:0000256" key="5">
    <source>
        <dbReference type="HAMAP-Rule" id="MF_01813"/>
    </source>
</evidence>
<dbReference type="AlphaFoldDB" id="A0A7G8BRK7"/>
<evidence type="ECO:0000256" key="4">
    <source>
        <dbReference type="ARBA" id="ARBA00022691"/>
    </source>
</evidence>
<evidence type="ECO:0000256" key="2">
    <source>
        <dbReference type="ARBA" id="ARBA00022603"/>
    </source>
</evidence>
<dbReference type="PANTHER" id="PTHR43591:SF24">
    <property type="entry name" value="2-METHOXY-6-POLYPRENYL-1,4-BENZOQUINOL METHYLASE, MITOCHONDRIAL"/>
    <property type="match status" value="1"/>
</dbReference>
<dbReference type="PROSITE" id="PS01184">
    <property type="entry name" value="UBIE_2"/>
    <property type="match status" value="1"/>
</dbReference>
<dbReference type="GO" id="GO:0043770">
    <property type="term" value="F:demethylmenaquinone methyltransferase activity"/>
    <property type="evidence" value="ECO:0007669"/>
    <property type="project" value="UniProtKB-UniRule"/>
</dbReference>
<keyword evidence="3 5" id="KW-0808">Transferase</keyword>
<proteinExistence type="inferred from homology"/>
<dbReference type="InterPro" id="IPR023576">
    <property type="entry name" value="UbiE/COQ5_MeTrFase_CS"/>
</dbReference>
<dbReference type="KEGG" id="adin:H7849_24540"/>
<dbReference type="PROSITE" id="PS01183">
    <property type="entry name" value="UBIE_1"/>
    <property type="match status" value="1"/>
</dbReference>
<dbReference type="Pfam" id="PF01209">
    <property type="entry name" value="Ubie_methyltran"/>
    <property type="match status" value="1"/>
</dbReference>
<dbReference type="PROSITE" id="PS51608">
    <property type="entry name" value="SAM_MT_UBIE"/>
    <property type="match status" value="1"/>
</dbReference>
<keyword evidence="6" id="KW-0830">Ubiquinone</keyword>
<dbReference type="InterPro" id="IPR029063">
    <property type="entry name" value="SAM-dependent_MTases_sf"/>
</dbReference>
<dbReference type="NCBIfam" id="TIGR01934">
    <property type="entry name" value="MenG_MenH_UbiE"/>
    <property type="match status" value="1"/>
</dbReference>
<comment type="caution">
    <text evidence="5">Lacks conserved residue(s) required for the propagation of feature annotation.</text>
</comment>
<dbReference type="EC" id="2.1.1.163" evidence="5"/>
<keyword evidence="1 5" id="KW-0474">Menaquinone biosynthesis</keyword>
<dbReference type="EMBL" id="CP060394">
    <property type="protein sequence ID" value="QNI35177.1"/>
    <property type="molecule type" value="Genomic_DNA"/>
</dbReference>
<organism evidence="6 7">
    <name type="scientific">Alloacidobacterium dinghuense</name>
    <dbReference type="NCBI Taxonomy" id="2763107"/>
    <lineage>
        <taxon>Bacteria</taxon>
        <taxon>Pseudomonadati</taxon>
        <taxon>Acidobacteriota</taxon>
        <taxon>Terriglobia</taxon>
        <taxon>Terriglobales</taxon>
        <taxon>Acidobacteriaceae</taxon>
        <taxon>Alloacidobacterium</taxon>
    </lineage>
</organism>
<comment type="similarity">
    <text evidence="5">Belongs to the class I-like SAM-binding methyltransferase superfamily. MenG/UbiE family.</text>
</comment>
<dbReference type="RefSeq" id="WP_186747851.1">
    <property type="nucleotide sequence ID" value="NZ_CP060394.1"/>
</dbReference>